<feature type="transmembrane region" description="Helical" evidence="2">
    <location>
        <begin position="210"/>
        <end position="229"/>
    </location>
</feature>
<evidence type="ECO:0000313" key="4">
    <source>
        <dbReference type="EMBL" id="PZO42788.1"/>
    </source>
</evidence>
<sequence length="381" mass="40506">MKLLGSRRSARVYLYGSVAAVLGTLALALSPGKATTLGHPLATALGTNSALAQATAGYPQRLDPTINDYSGILLPADKARLRESLEQLRAATGIEAVVVTVPSTGMYGTGDRSFEVFATSLFNTWGLGDAQRDDGVLVLFSEGDRAVRIELGRGYSRAYDARMQLVIDEYMLPRFRESEYSAGLYNGTQATIQQLTGPPPSTVENLPTQGLAIGAGALFLGGIGLFGLLKRRDFLRPKCSSCDVRMQPLPPESAKAHLSAGQCTELQLGSVRHNVLECPQCRQIVKRQFPNFGLGQKYGACPICHFKTLETVKQTTVVSPTYSSSGEAIAERCCRHCNHTDETTVHLPRLERSSSSHSSSSGGSSSGGGGSSSGGGASGRW</sequence>
<protein>
    <recommendedName>
        <fullName evidence="3">TPM domain-containing protein</fullName>
    </recommendedName>
</protein>
<name>A0A2W4YID7_9CYAN</name>
<keyword evidence="2" id="KW-0812">Transmembrane</keyword>
<accession>A0A2W4YID7</accession>
<dbReference type="Pfam" id="PF04536">
    <property type="entry name" value="TPM_phosphatase"/>
    <property type="match status" value="1"/>
</dbReference>
<keyword evidence="2" id="KW-1133">Transmembrane helix</keyword>
<dbReference type="Proteomes" id="UP000249081">
    <property type="component" value="Unassembled WGS sequence"/>
</dbReference>
<reference evidence="4 5" key="2">
    <citation type="submission" date="2018-06" db="EMBL/GenBank/DDBJ databases">
        <title>Metagenomic assembly of (sub)arctic Cyanobacteria and their associated microbiome from non-axenic cultures.</title>
        <authorList>
            <person name="Baurain D."/>
        </authorList>
    </citation>
    <scope>NUCLEOTIDE SEQUENCE [LARGE SCALE GENOMIC DNA]</scope>
    <source>
        <strain evidence="4">ULC041bin1</strain>
    </source>
</reference>
<gene>
    <name evidence="4" type="ORF">DCF17_08065</name>
</gene>
<evidence type="ECO:0000256" key="1">
    <source>
        <dbReference type="SAM" id="MobiDB-lite"/>
    </source>
</evidence>
<feature type="region of interest" description="Disordered" evidence="1">
    <location>
        <begin position="345"/>
        <end position="381"/>
    </location>
</feature>
<dbReference type="PANTHER" id="PTHR30373">
    <property type="entry name" value="UPF0603 PROTEIN YGCG"/>
    <property type="match status" value="1"/>
</dbReference>
<reference evidence="5" key="1">
    <citation type="submission" date="2018-04" db="EMBL/GenBank/DDBJ databases">
        <authorList>
            <person name="Cornet L."/>
        </authorList>
    </citation>
    <scope>NUCLEOTIDE SEQUENCE [LARGE SCALE GENOMIC DNA]</scope>
</reference>
<proteinExistence type="predicted"/>
<organism evidence="4 5">
    <name type="scientific">Shackletoniella antarctica</name>
    <dbReference type="NCBI Taxonomy" id="268115"/>
    <lineage>
        <taxon>Bacteria</taxon>
        <taxon>Bacillati</taxon>
        <taxon>Cyanobacteriota</taxon>
        <taxon>Cyanophyceae</taxon>
        <taxon>Oculatellales</taxon>
        <taxon>Oculatellaceae</taxon>
        <taxon>Shackletoniella</taxon>
    </lineage>
</organism>
<evidence type="ECO:0000256" key="2">
    <source>
        <dbReference type="SAM" id="Phobius"/>
    </source>
</evidence>
<dbReference type="AlphaFoldDB" id="A0A2W4YID7"/>
<feature type="compositionally biased region" description="Gly residues" evidence="1">
    <location>
        <begin position="364"/>
        <end position="381"/>
    </location>
</feature>
<dbReference type="InterPro" id="IPR007621">
    <property type="entry name" value="TPM_dom"/>
</dbReference>
<comment type="caution">
    <text evidence="4">The sequence shown here is derived from an EMBL/GenBank/DDBJ whole genome shotgun (WGS) entry which is preliminary data.</text>
</comment>
<dbReference type="EMBL" id="QBMN01000043">
    <property type="protein sequence ID" value="PZO42788.1"/>
    <property type="molecule type" value="Genomic_DNA"/>
</dbReference>
<dbReference type="Gene3D" id="3.10.310.50">
    <property type="match status" value="1"/>
</dbReference>
<evidence type="ECO:0000313" key="5">
    <source>
        <dbReference type="Proteomes" id="UP000249081"/>
    </source>
</evidence>
<evidence type="ECO:0000259" key="3">
    <source>
        <dbReference type="Pfam" id="PF04536"/>
    </source>
</evidence>
<feature type="compositionally biased region" description="Basic and acidic residues" evidence="1">
    <location>
        <begin position="345"/>
        <end position="354"/>
    </location>
</feature>
<dbReference type="PANTHER" id="PTHR30373:SF2">
    <property type="entry name" value="UPF0603 PROTEIN YGCG"/>
    <property type="match status" value="1"/>
</dbReference>
<feature type="domain" description="TPM" evidence="3">
    <location>
        <begin position="66"/>
        <end position="193"/>
    </location>
</feature>
<keyword evidence="2" id="KW-0472">Membrane</keyword>